<keyword evidence="1" id="KW-0812">Transmembrane</keyword>
<sequence>MGAKAAFNSDLKLRNSTIFAQWFGVLAAVSFAVTSIVGVIAVAARGKFAWYPWTFTLLGALSWVFNASLASWPFLYLATAFGVYKPGEIVQSTVHILGCVAVASVMGLLRNINSTKARICFYVAFSFAVDFSTEYPAAYEVAGARELWLCRAPTLALSALALLGYAISLPLGQPFVFSRALGGSGVEPMTLLPLGAGPARSNIAGGRIMI</sequence>
<reference evidence="2" key="1">
    <citation type="journal article" date="2020" name="Phytopathology">
        <title>Genome Sequence Resources of Colletotrichum truncatum, C. plurivorum, C. musicola, and C. sojae: Four Species Pathogenic to Soybean (Glycine max).</title>
        <authorList>
            <person name="Rogerio F."/>
            <person name="Boufleur T.R."/>
            <person name="Ciampi-Guillardi M."/>
            <person name="Sukno S.A."/>
            <person name="Thon M.R."/>
            <person name="Massola Junior N.S."/>
            <person name="Baroncelli R."/>
        </authorList>
    </citation>
    <scope>NUCLEOTIDE SEQUENCE</scope>
    <source>
        <strain evidence="2">LFN0074</strain>
    </source>
</reference>
<feature type="transmembrane region" description="Helical" evidence="1">
    <location>
        <begin position="20"/>
        <end position="43"/>
    </location>
</feature>
<keyword evidence="1" id="KW-1133">Transmembrane helix</keyword>
<keyword evidence="3" id="KW-1185">Reference proteome</keyword>
<feature type="transmembrane region" description="Helical" evidence="1">
    <location>
        <begin position="55"/>
        <end position="77"/>
    </location>
</feature>
<keyword evidence="1" id="KW-0472">Membrane</keyword>
<evidence type="ECO:0000313" key="2">
    <source>
        <dbReference type="EMBL" id="KAF6807746.1"/>
    </source>
</evidence>
<organism evidence="2 3">
    <name type="scientific">Colletotrichum musicola</name>
    <dbReference type="NCBI Taxonomy" id="2175873"/>
    <lineage>
        <taxon>Eukaryota</taxon>
        <taxon>Fungi</taxon>
        <taxon>Dikarya</taxon>
        <taxon>Ascomycota</taxon>
        <taxon>Pezizomycotina</taxon>
        <taxon>Sordariomycetes</taxon>
        <taxon>Hypocreomycetidae</taxon>
        <taxon>Glomerellales</taxon>
        <taxon>Glomerellaceae</taxon>
        <taxon>Colletotrichum</taxon>
        <taxon>Colletotrichum orchidearum species complex</taxon>
    </lineage>
</organism>
<proteinExistence type="predicted"/>
<feature type="transmembrane region" description="Helical" evidence="1">
    <location>
        <begin position="89"/>
        <end position="109"/>
    </location>
</feature>
<evidence type="ECO:0000313" key="3">
    <source>
        <dbReference type="Proteomes" id="UP000639643"/>
    </source>
</evidence>
<comment type="caution">
    <text evidence="2">The sequence shown here is derived from an EMBL/GenBank/DDBJ whole genome shotgun (WGS) entry which is preliminary data.</text>
</comment>
<evidence type="ECO:0000256" key="1">
    <source>
        <dbReference type="SAM" id="Phobius"/>
    </source>
</evidence>
<dbReference type="EMBL" id="WIGM01000962">
    <property type="protein sequence ID" value="KAF6807746.1"/>
    <property type="molecule type" value="Genomic_DNA"/>
</dbReference>
<dbReference type="Proteomes" id="UP000639643">
    <property type="component" value="Unassembled WGS sequence"/>
</dbReference>
<protein>
    <submittedName>
        <fullName evidence="2">Uncharacterized protein</fullName>
    </submittedName>
</protein>
<dbReference type="OrthoDB" id="4764579at2759"/>
<accession>A0A8H6J7X5</accession>
<dbReference type="AlphaFoldDB" id="A0A8H6J7X5"/>
<gene>
    <name evidence="2" type="ORF">CMUS01_14048</name>
</gene>
<name>A0A8H6J7X5_9PEZI</name>